<keyword evidence="4" id="KW-1185">Reference proteome</keyword>
<gene>
    <name evidence="3" type="primary">A06g504250.1_BraROA</name>
    <name evidence="3" type="ORF">IGI04_023209</name>
</gene>
<protein>
    <recommendedName>
        <fullName evidence="2">Transposase MuDR plant domain-containing protein</fullName>
    </recommendedName>
</protein>
<proteinExistence type="predicted"/>
<dbReference type="EMBL" id="JADBGQ010000006">
    <property type="protein sequence ID" value="KAG5393246.1"/>
    <property type="molecule type" value="Genomic_DNA"/>
</dbReference>
<feature type="non-terminal residue" evidence="3">
    <location>
        <position position="1"/>
    </location>
</feature>
<organism evidence="3 4">
    <name type="scientific">Brassica rapa subsp. trilocularis</name>
    <dbReference type="NCBI Taxonomy" id="1813537"/>
    <lineage>
        <taxon>Eukaryota</taxon>
        <taxon>Viridiplantae</taxon>
        <taxon>Streptophyta</taxon>
        <taxon>Embryophyta</taxon>
        <taxon>Tracheophyta</taxon>
        <taxon>Spermatophyta</taxon>
        <taxon>Magnoliopsida</taxon>
        <taxon>eudicotyledons</taxon>
        <taxon>Gunneridae</taxon>
        <taxon>Pentapetalae</taxon>
        <taxon>rosids</taxon>
        <taxon>malvids</taxon>
        <taxon>Brassicales</taxon>
        <taxon>Brassicaceae</taxon>
        <taxon>Brassiceae</taxon>
        <taxon>Brassica</taxon>
    </lineage>
</organism>
<evidence type="ECO:0000313" key="3">
    <source>
        <dbReference type="EMBL" id="KAG5393246.1"/>
    </source>
</evidence>
<accession>A0ABQ7M7D3</accession>
<dbReference type="Proteomes" id="UP000823674">
    <property type="component" value="Chromosome A06"/>
</dbReference>
<evidence type="ECO:0000259" key="2">
    <source>
        <dbReference type="Pfam" id="PF03108"/>
    </source>
</evidence>
<evidence type="ECO:0000313" key="4">
    <source>
        <dbReference type="Proteomes" id="UP000823674"/>
    </source>
</evidence>
<dbReference type="InterPro" id="IPR004332">
    <property type="entry name" value="Transposase_MuDR"/>
</dbReference>
<feature type="domain" description="Transposase MuDR plant" evidence="2">
    <location>
        <begin position="182"/>
        <end position="244"/>
    </location>
</feature>
<sequence length="378" mass="43298">EMVQIPVVYGEWVVKGSLWEFVVNNRKGGRMFLVSDGCTHGELHEMTLEDYGVDKKIEKVELTYSLPDVILQQMAPDTPPMHVMNDRQVRNLIDNFADEDTGQDIDSEWDEDSNDADDVQATADDVQATVDVAVDVDDGVNYSDYEKVKDEDFDEDANETLYDGYKAQFSGGEGRLLSLKDNIYVGQSFASKAELVSKLKSVAVEYKFTFSAYKTTKTLYVAKCRVQGCGWKLRASVKHGPKTFWWRIEWLNKNILLRNIRGVENLLAIREEYADMMNVERIDAPNTDDTSPANEEEAPNTDDPTPANEERADKPRKCLPPEVKRGRGRQKKSRWQSWLEISRMKGNQPRKLHKDYSFSQCKQPGHTRPNCPERRLLL</sequence>
<name>A0ABQ7M7D3_BRACM</name>
<evidence type="ECO:0000256" key="1">
    <source>
        <dbReference type="SAM" id="MobiDB-lite"/>
    </source>
</evidence>
<feature type="region of interest" description="Disordered" evidence="1">
    <location>
        <begin position="283"/>
        <end position="378"/>
    </location>
</feature>
<reference evidence="3 4" key="1">
    <citation type="submission" date="2021-03" db="EMBL/GenBank/DDBJ databases">
        <authorList>
            <person name="King G.J."/>
            <person name="Bancroft I."/>
            <person name="Baten A."/>
            <person name="Bloomfield J."/>
            <person name="Borpatragohain P."/>
            <person name="He Z."/>
            <person name="Irish N."/>
            <person name="Irwin J."/>
            <person name="Liu K."/>
            <person name="Mauleon R.P."/>
            <person name="Moore J."/>
            <person name="Morris R."/>
            <person name="Ostergaard L."/>
            <person name="Wang B."/>
            <person name="Wells R."/>
        </authorList>
    </citation>
    <scope>NUCLEOTIDE SEQUENCE [LARGE SCALE GENOMIC DNA]</scope>
    <source>
        <strain evidence="3">R-o-18</strain>
        <tissue evidence="3">Leaf</tissue>
    </source>
</reference>
<comment type="caution">
    <text evidence="3">The sequence shown here is derived from an EMBL/GenBank/DDBJ whole genome shotgun (WGS) entry which is preliminary data.</text>
</comment>
<dbReference type="Pfam" id="PF03108">
    <property type="entry name" value="DBD_Tnp_Mut"/>
    <property type="match status" value="1"/>
</dbReference>